<dbReference type="AlphaFoldDB" id="A0A6A6C7K6"/>
<dbReference type="EMBL" id="ML993611">
    <property type="protein sequence ID" value="KAF2162833.1"/>
    <property type="molecule type" value="Genomic_DNA"/>
</dbReference>
<proteinExistence type="predicted"/>
<name>A0A6A6C7K6_ZASCE</name>
<gene>
    <name evidence="2" type="ORF">M409DRAFT_26689</name>
</gene>
<keyword evidence="3" id="KW-1185">Reference proteome</keyword>
<feature type="region of interest" description="Disordered" evidence="1">
    <location>
        <begin position="1"/>
        <end position="30"/>
    </location>
</feature>
<evidence type="ECO:0000313" key="3">
    <source>
        <dbReference type="Proteomes" id="UP000799537"/>
    </source>
</evidence>
<dbReference type="RefSeq" id="XP_033663722.1">
    <property type="nucleotide sequence ID" value="XM_033808224.1"/>
</dbReference>
<dbReference type="Proteomes" id="UP000799537">
    <property type="component" value="Unassembled WGS sequence"/>
</dbReference>
<protein>
    <submittedName>
        <fullName evidence="2">Uncharacterized protein</fullName>
    </submittedName>
</protein>
<organism evidence="2 3">
    <name type="scientific">Zasmidium cellare ATCC 36951</name>
    <dbReference type="NCBI Taxonomy" id="1080233"/>
    <lineage>
        <taxon>Eukaryota</taxon>
        <taxon>Fungi</taxon>
        <taxon>Dikarya</taxon>
        <taxon>Ascomycota</taxon>
        <taxon>Pezizomycotina</taxon>
        <taxon>Dothideomycetes</taxon>
        <taxon>Dothideomycetidae</taxon>
        <taxon>Mycosphaerellales</taxon>
        <taxon>Mycosphaerellaceae</taxon>
        <taxon>Zasmidium</taxon>
    </lineage>
</organism>
<dbReference type="OrthoDB" id="4175370at2759"/>
<evidence type="ECO:0000313" key="2">
    <source>
        <dbReference type="EMBL" id="KAF2162833.1"/>
    </source>
</evidence>
<accession>A0A6A6C7K6</accession>
<sequence>MAPSQINDKKVQSPSEVKTSNTGHNLNNGLTFARPSMRGWWMCHVCRQTNNPATTPQRCPTFGIADIEQAFWIRDQAAMLRQMTLSSGAGVRAWV</sequence>
<evidence type="ECO:0000256" key="1">
    <source>
        <dbReference type="SAM" id="MobiDB-lite"/>
    </source>
</evidence>
<reference evidence="2" key="1">
    <citation type="journal article" date="2020" name="Stud. Mycol.">
        <title>101 Dothideomycetes genomes: a test case for predicting lifestyles and emergence of pathogens.</title>
        <authorList>
            <person name="Haridas S."/>
            <person name="Albert R."/>
            <person name="Binder M."/>
            <person name="Bloem J."/>
            <person name="Labutti K."/>
            <person name="Salamov A."/>
            <person name="Andreopoulos B."/>
            <person name="Baker S."/>
            <person name="Barry K."/>
            <person name="Bills G."/>
            <person name="Bluhm B."/>
            <person name="Cannon C."/>
            <person name="Castanera R."/>
            <person name="Culley D."/>
            <person name="Daum C."/>
            <person name="Ezra D."/>
            <person name="Gonzalez J."/>
            <person name="Henrissat B."/>
            <person name="Kuo A."/>
            <person name="Liang C."/>
            <person name="Lipzen A."/>
            <person name="Lutzoni F."/>
            <person name="Magnuson J."/>
            <person name="Mondo S."/>
            <person name="Nolan M."/>
            <person name="Ohm R."/>
            <person name="Pangilinan J."/>
            <person name="Park H.-J."/>
            <person name="Ramirez L."/>
            <person name="Alfaro M."/>
            <person name="Sun H."/>
            <person name="Tritt A."/>
            <person name="Yoshinaga Y."/>
            <person name="Zwiers L.-H."/>
            <person name="Turgeon B."/>
            <person name="Goodwin S."/>
            <person name="Spatafora J."/>
            <person name="Crous P."/>
            <person name="Grigoriev I."/>
        </authorList>
    </citation>
    <scope>NUCLEOTIDE SEQUENCE</scope>
    <source>
        <strain evidence="2">ATCC 36951</strain>
    </source>
</reference>
<dbReference type="GeneID" id="54561496"/>